<feature type="compositionally biased region" description="Basic and acidic residues" evidence="4">
    <location>
        <begin position="162"/>
        <end position="174"/>
    </location>
</feature>
<dbReference type="Proteomes" id="UP001346869">
    <property type="component" value="Unassembled WGS sequence"/>
</dbReference>
<keyword evidence="2 3" id="KW-0175">Coiled coil</keyword>
<dbReference type="PANTHER" id="PTHR19232:SF1">
    <property type="entry name" value="CEREBELLAR DEGENERATION-RELATED PROTEIN 2"/>
    <property type="match status" value="1"/>
</dbReference>
<feature type="coiled-coil region" evidence="3">
    <location>
        <begin position="24"/>
        <end position="89"/>
    </location>
</feature>
<feature type="region of interest" description="Disordered" evidence="4">
    <location>
        <begin position="242"/>
        <end position="273"/>
    </location>
</feature>
<evidence type="ECO:0000256" key="2">
    <source>
        <dbReference type="ARBA" id="ARBA00023054"/>
    </source>
</evidence>
<dbReference type="EMBL" id="JAUZQC010000017">
    <property type="protein sequence ID" value="KAK5856313.1"/>
    <property type="molecule type" value="Genomic_DNA"/>
</dbReference>
<sequence length="397" mass="45960">MNGQHLTKQVELLRQMNDQHGKVYEQLDVAARDLEQDNRRLVQDSRLAQQKIHSLTEIVEGLQTHMESLQAQVEELKTAQAERDRREQAEQRRSLGAQSVSCLKELYDLHHDRHLSHDGLRVDGLWSPQGSFHDRHRRQDPEEEHASLQRSIQTLQSQISAERSRREAAERESELTSSENRGLEERLTLLSGCPARQMELEAEVEQLRLLWRAECANSARRPDQMLLPDTIFFASEERPVHDEIEEKVEKDEEQRRKFRQRSNSDSVLKATNPEDIRRDHEQLCVRRAEAVKQRGISLLNEVDAQYSALQVKYDELLRRCQRADGPTHKSVQTSITPGASGRTLRRRSSVLSDMIDGQQPEYKALFKEIFTRIQKTKEDLSDNTRPVEDNGAQGSAR</sequence>
<comment type="caution">
    <text evidence="5">The sequence shown here is derived from an EMBL/GenBank/DDBJ whole genome shotgun (WGS) entry which is preliminary data.</text>
</comment>
<feature type="compositionally biased region" description="Basic and acidic residues" evidence="4">
    <location>
        <begin position="242"/>
        <end position="255"/>
    </location>
</feature>
<reference evidence="5 6" key="2">
    <citation type="journal article" date="2023" name="Mol. Biol. Evol.">
        <title>Genomics of Secondarily Temperate Adaptation in the Only Non-Antarctic Icefish.</title>
        <authorList>
            <person name="Rivera-Colon A.G."/>
            <person name="Rayamajhi N."/>
            <person name="Minhas B.F."/>
            <person name="Madrigal G."/>
            <person name="Bilyk K.T."/>
            <person name="Yoon V."/>
            <person name="Hune M."/>
            <person name="Gregory S."/>
            <person name="Cheng C.H.C."/>
            <person name="Catchen J.M."/>
        </authorList>
    </citation>
    <scope>NUCLEOTIDE SEQUENCE [LARGE SCALE GENOMIC DNA]</scope>
    <source>
        <strain evidence="5">JMC-PN-2008</strain>
    </source>
</reference>
<proteinExistence type="inferred from homology"/>
<dbReference type="AlphaFoldDB" id="A0AAN8AIF4"/>
<protein>
    <recommendedName>
        <fullName evidence="7">Cerebellar degeneration-related protein 2</fullName>
    </recommendedName>
</protein>
<organism evidence="5 6">
    <name type="scientific">Eleginops maclovinus</name>
    <name type="common">Patagonian blennie</name>
    <name type="synonym">Eleginus maclovinus</name>
    <dbReference type="NCBI Taxonomy" id="56733"/>
    <lineage>
        <taxon>Eukaryota</taxon>
        <taxon>Metazoa</taxon>
        <taxon>Chordata</taxon>
        <taxon>Craniata</taxon>
        <taxon>Vertebrata</taxon>
        <taxon>Euteleostomi</taxon>
        <taxon>Actinopterygii</taxon>
        <taxon>Neopterygii</taxon>
        <taxon>Teleostei</taxon>
        <taxon>Neoteleostei</taxon>
        <taxon>Acanthomorphata</taxon>
        <taxon>Eupercaria</taxon>
        <taxon>Perciformes</taxon>
        <taxon>Notothenioidei</taxon>
        <taxon>Eleginopidae</taxon>
        <taxon>Eleginops</taxon>
    </lineage>
</organism>
<reference evidence="5 6" key="1">
    <citation type="journal article" date="2023" name="Genes (Basel)">
        <title>Chromosome-Level Genome Assembly and Circadian Gene Repertoire of the Patagonia Blennie Eleginops maclovinus-The Closest Ancestral Proxy of Antarctic Cryonotothenioids.</title>
        <authorList>
            <person name="Cheng C.C."/>
            <person name="Rivera-Colon A.G."/>
            <person name="Minhas B.F."/>
            <person name="Wilson L."/>
            <person name="Rayamajhi N."/>
            <person name="Vargas-Chacoff L."/>
            <person name="Catchen J.M."/>
        </authorList>
    </citation>
    <scope>NUCLEOTIDE SEQUENCE [LARGE SCALE GENOMIC DNA]</scope>
    <source>
        <strain evidence="5">JMC-PN-2008</strain>
    </source>
</reference>
<keyword evidence="6" id="KW-1185">Reference proteome</keyword>
<evidence type="ECO:0000313" key="5">
    <source>
        <dbReference type="EMBL" id="KAK5856313.1"/>
    </source>
</evidence>
<dbReference type="InterPro" id="IPR026079">
    <property type="entry name" value="CDR2"/>
</dbReference>
<evidence type="ECO:0000256" key="4">
    <source>
        <dbReference type="SAM" id="MobiDB-lite"/>
    </source>
</evidence>
<comment type="similarity">
    <text evidence="1">Belongs to the CDR2 family.</text>
</comment>
<accession>A0AAN8AIF4</accession>
<feature type="region of interest" description="Disordered" evidence="4">
    <location>
        <begin position="324"/>
        <end position="345"/>
    </location>
</feature>
<feature type="region of interest" description="Disordered" evidence="4">
    <location>
        <begin position="156"/>
        <end position="181"/>
    </location>
</feature>
<gene>
    <name evidence="5" type="ORF">PBY51_007920</name>
</gene>
<name>A0AAN8AIF4_ELEMC</name>
<evidence type="ECO:0000256" key="1">
    <source>
        <dbReference type="ARBA" id="ARBA00009019"/>
    </source>
</evidence>
<feature type="region of interest" description="Disordered" evidence="4">
    <location>
        <begin position="377"/>
        <end position="397"/>
    </location>
</feature>
<dbReference type="PANTHER" id="PTHR19232">
    <property type="entry name" value="CENTROCORTIN FAMILY MEMBER"/>
    <property type="match status" value="1"/>
</dbReference>
<evidence type="ECO:0000313" key="6">
    <source>
        <dbReference type="Proteomes" id="UP001346869"/>
    </source>
</evidence>
<evidence type="ECO:0008006" key="7">
    <source>
        <dbReference type="Google" id="ProtNLM"/>
    </source>
</evidence>
<evidence type="ECO:0000256" key="3">
    <source>
        <dbReference type="SAM" id="Coils"/>
    </source>
</evidence>
<feature type="compositionally biased region" description="Basic and acidic residues" evidence="4">
    <location>
        <begin position="377"/>
        <end position="388"/>
    </location>
</feature>